<dbReference type="Proteomes" id="UP000004893">
    <property type="component" value="Unassembled WGS sequence"/>
</dbReference>
<dbReference type="GO" id="GO:0005886">
    <property type="term" value="C:plasma membrane"/>
    <property type="evidence" value="ECO:0007669"/>
    <property type="project" value="UniProtKB-SubCell"/>
</dbReference>
<dbReference type="AlphaFoldDB" id="C0C415"/>
<comment type="similarity">
    <text evidence="11">Belongs to the KdpC family.</text>
</comment>
<evidence type="ECO:0000313" key="14">
    <source>
        <dbReference type="Proteomes" id="UP000004893"/>
    </source>
</evidence>
<dbReference type="HAMAP" id="MF_00276">
    <property type="entry name" value="KdpC"/>
    <property type="match status" value="1"/>
</dbReference>
<accession>C0C415</accession>
<keyword evidence="2 11" id="KW-1003">Cell membrane</keyword>
<dbReference type="EMBL" id="ABYI02000032">
    <property type="protein sequence ID" value="EEG73089.1"/>
    <property type="molecule type" value="Genomic_DNA"/>
</dbReference>
<keyword evidence="14" id="KW-1185">Reference proteome</keyword>
<evidence type="ECO:0000256" key="9">
    <source>
        <dbReference type="ARBA" id="ARBA00023065"/>
    </source>
</evidence>
<dbReference type="GO" id="GO:0005524">
    <property type="term" value="F:ATP binding"/>
    <property type="evidence" value="ECO:0007669"/>
    <property type="project" value="UniProtKB-UniRule"/>
</dbReference>
<dbReference type="STRING" id="553973.CLOHYLEM_06828"/>
<proteinExistence type="inferred from homology"/>
<organism evidence="13 14">
    <name type="scientific">[Clostridium] hylemonae DSM 15053</name>
    <dbReference type="NCBI Taxonomy" id="553973"/>
    <lineage>
        <taxon>Bacteria</taxon>
        <taxon>Bacillati</taxon>
        <taxon>Bacillota</taxon>
        <taxon>Clostridia</taxon>
        <taxon>Lachnospirales</taxon>
        <taxon>Lachnospiraceae</taxon>
    </lineage>
</organism>
<keyword evidence="10 11" id="KW-0472">Membrane</keyword>
<dbReference type="OrthoDB" id="9809491at2"/>
<evidence type="ECO:0000313" key="13">
    <source>
        <dbReference type="EMBL" id="EEG73089.1"/>
    </source>
</evidence>
<keyword evidence="7 11" id="KW-0630">Potassium</keyword>
<dbReference type="GO" id="GO:0008556">
    <property type="term" value="F:P-type potassium transmembrane transporter activity"/>
    <property type="evidence" value="ECO:0007669"/>
    <property type="project" value="InterPro"/>
</dbReference>
<evidence type="ECO:0000256" key="5">
    <source>
        <dbReference type="ARBA" id="ARBA00022741"/>
    </source>
</evidence>
<keyword evidence="6 11" id="KW-0067">ATP-binding</keyword>
<keyword evidence="8 11" id="KW-1133">Transmembrane helix</keyword>
<evidence type="ECO:0000256" key="11">
    <source>
        <dbReference type="HAMAP-Rule" id="MF_00276"/>
    </source>
</evidence>
<comment type="subunit">
    <text evidence="11">The system is composed of three essential subunits: KdpA, KdpB and KdpC.</text>
</comment>
<evidence type="ECO:0000256" key="8">
    <source>
        <dbReference type="ARBA" id="ARBA00022989"/>
    </source>
</evidence>
<name>C0C415_9FIRM</name>
<dbReference type="InterPro" id="IPR003820">
    <property type="entry name" value="KdpC"/>
</dbReference>
<keyword evidence="13" id="KW-0378">Hydrolase</keyword>
<dbReference type="PANTHER" id="PTHR30042:SF2">
    <property type="entry name" value="POTASSIUM-TRANSPORTING ATPASE KDPC SUBUNIT"/>
    <property type="match status" value="1"/>
</dbReference>
<evidence type="ECO:0000256" key="3">
    <source>
        <dbReference type="ARBA" id="ARBA00022538"/>
    </source>
</evidence>
<protein>
    <recommendedName>
        <fullName evidence="11">Potassium-transporting ATPase KdpC subunit</fullName>
    </recommendedName>
    <alternativeName>
        <fullName evidence="11">ATP phosphohydrolase [potassium-transporting] C chain</fullName>
    </alternativeName>
    <alternativeName>
        <fullName evidence="11">Potassium-binding and translocating subunit C</fullName>
    </alternativeName>
    <alternativeName>
        <fullName evidence="11">Potassium-translocating ATPase C chain</fullName>
    </alternativeName>
</protein>
<evidence type="ECO:0000256" key="4">
    <source>
        <dbReference type="ARBA" id="ARBA00022692"/>
    </source>
</evidence>
<evidence type="ECO:0000256" key="6">
    <source>
        <dbReference type="ARBA" id="ARBA00022840"/>
    </source>
</evidence>
<dbReference type="GO" id="GO:0016787">
    <property type="term" value="F:hydrolase activity"/>
    <property type="evidence" value="ECO:0007669"/>
    <property type="project" value="UniProtKB-KW"/>
</dbReference>
<comment type="caution">
    <text evidence="13">The sequence shown here is derived from an EMBL/GenBank/DDBJ whole genome shotgun (WGS) entry which is preliminary data.</text>
</comment>
<evidence type="ECO:0000256" key="12">
    <source>
        <dbReference type="SAM" id="MobiDB-lite"/>
    </source>
</evidence>
<evidence type="ECO:0000256" key="7">
    <source>
        <dbReference type="ARBA" id="ARBA00022958"/>
    </source>
</evidence>
<dbReference type="PANTHER" id="PTHR30042">
    <property type="entry name" value="POTASSIUM-TRANSPORTING ATPASE C CHAIN"/>
    <property type="match status" value="1"/>
</dbReference>
<keyword evidence="5 11" id="KW-0547">Nucleotide-binding</keyword>
<feature type="region of interest" description="Disordered" evidence="12">
    <location>
        <begin position="95"/>
        <end position="114"/>
    </location>
</feature>
<evidence type="ECO:0000256" key="1">
    <source>
        <dbReference type="ARBA" id="ARBA00022448"/>
    </source>
</evidence>
<dbReference type="eggNOG" id="COG2156">
    <property type="taxonomic scope" value="Bacteria"/>
</dbReference>
<reference evidence="13" key="1">
    <citation type="submission" date="2009-02" db="EMBL/GenBank/DDBJ databases">
        <authorList>
            <person name="Fulton L."/>
            <person name="Clifton S."/>
            <person name="Fulton B."/>
            <person name="Xu J."/>
            <person name="Minx P."/>
            <person name="Pepin K.H."/>
            <person name="Johnson M."/>
            <person name="Bhonagiri V."/>
            <person name="Nash W.E."/>
            <person name="Mardis E.R."/>
            <person name="Wilson R.K."/>
        </authorList>
    </citation>
    <scope>NUCLEOTIDE SEQUENCE [LARGE SCALE GENOMIC DNA]</scope>
    <source>
        <strain evidence="13">DSM 15053</strain>
    </source>
</reference>
<evidence type="ECO:0000256" key="2">
    <source>
        <dbReference type="ARBA" id="ARBA00022475"/>
    </source>
</evidence>
<dbReference type="RefSeq" id="WP_006444186.1">
    <property type="nucleotide sequence ID" value="NZ_CP036524.1"/>
</dbReference>
<dbReference type="PIRSF" id="PIRSF001296">
    <property type="entry name" value="K_ATPase_KdpC"/>
    <property type="match status" value="1"/>
</dbReference>
<keyword evidence="4 11" id="KW-0812">Transmembrane</keyword>
<gene>
    <name evidence="11 13" type="primary">kdpC</name>
    <name evidence="13" type="ORF">CLOHYLEM_06828</name>
</gene>
<evidence type="ECO:0000256" key="10">
    <source>
        <dbReference type="ARBA" id="ARBA00023136"/>
    </source>
</evidence>
<comment type="subcellular location">
    <subcellularLocation>
        <location evidence="11">Cell membrane</location>
        <topology evidence="11">Single-pass membrane protein</topology>
    </subcellularLocation>
</comment>
<keyword evidence="1 11" id="KW-0813">Transport</keyword>
<keyword evidence="9 11" id="KW-0406">Ion transport</keyword>
<dbReference type="Pfam" id="PF02669">
    <property type="entry name" value="KdpC"/>
    <property type="match status" value="1"/>
</dbReference>
<sequence length="215" mass="22693">MKSFLKYVRCAAVLTVLMLVVCGLAYPAALTGLGQALFAHQANGSLITAEGEKTTDPDKAVGSAIAGQDFSGSPEYVQSRVSGVNYNTYTKEEKEDGSYSGVASGGSNLAPSSEELKKRVEESVEQFLKEHPDVEKGDIPADLLTASGSGLDPDITPEAARIQIPAIAAETGLSEQELEEIVSRSTDGKVFGVFGHERVNVLKCNLEIAEALGEL</sequence>
<dbReference type="HOGENOM" id="CLU_077094_1_0_9"/>
<reference evidence="13" key="2">
    <citation type="submission" date="2013-06" db="EMBL/GenBank/DDBJ databases">
        <title>Draft genome sequence of Clostridium hylemonae (DSM 15053).</title>
        <authorList>
            <person name="Sudarsanam P."/>
            <person name="Ley R."/>
            <person name="Guruge J."/>
            <person name="Turnbaugh P.J."/>
            <person name="Mahowald M."/>
            <person name="Liep D."/>
            <person name="Gordon J."/>
        </authorList>
    </citation>
    <scope>NUCLEOTIDE SEQUENCE</scope>
    <source>
        <strain evidence="13">DSM 15053</strain>
    </source>
</reference>
<dbReference type="NCBIfam" id="TIGR00681">
    <property type="entry name" value="kdpC"/>
    <property type="match status" value="1"/>
</dbReference>
<keyword evidence="3 11" id="KW-0633">Potassium transport</keyword>
<comment type="function">
    <text evidence="11">Part of the high-affinity ATP-driven potassium transport (or Kdp) system, which catalyzes the hydrolysis of ATP coupled with the electrogenic transport of potassium into the cytoplasm. This subunit acts as a catalytic chaperone that increases the ATP-binding affinity of the ATP-hydrolyzing subunit KdpB by the formation of a transient KdpB/KdpC/ATP ternary complex.</text>
</comment>